<keyword evidence="2" id="KW-0547">Nucleotide-binding</keyword>
<dbReference type="AlphaFoldDB" id="A0A6A5BT92"/>
<accession>A0A6A5BT92</accession>
<dbReference type="OMA" id="VYHEQTA"/>
<dbReference type="PRINTS" id="PR00094">
    <property type="entry name" value="ADENYLTKNASE"/>
</dbReference>
<dbReference type="Gene3D" id="3.40.50.300">
    <property type="entry name" value="P-loop containing nucleotide triphosphate hydrolases"/>
    <property type="match status" value="1"/>
</dbReference>
<dbReference type="HAMAP" id="MF_00235">
    <property type="entry name" value="Adenylate_kinase_Adk"/>
    <property type="match status" value="1"/>
</dbReference>
<evidence type="ECO:0000313" key="7">
    <source>
        <dbReference type="Proteomes" id="UP000444721"/>
    </source>
</evidence>
<dbReference type="CDD" id="cd01428">
    <property type="entry name" value="ADK"/>
    <property type="match status" value="1"/>
</dbReference>
<evidence type="ECO:0000256" key="3">
    <source>
        <dbReference type="ARBA" id="ARBA00022777"/>
    </source>
</evidence>
<dbReference type="VEuPathDB" id="AmoebaDB:FDP41_004814"/>
<dbReference type="GO" id="GO:0004017">
    <property type="term" value="F:AMP kinase activity"/>
    <property type="evidence" value="ECO:0007669"/>
    <property type="project" value="InterPro"/>
</dbReference>
<dbReference type="PROSITE" id="PS00113">
    <property type="entry name" value="ADENYLATE_KINASE"/>
    <property type="match status" value="1"/>
</dbReference>
<evidence type="ECO:0000256" key="1">
    <source>
        <dbReference type="ARBA" id="ARBA00022679"/>
    </source>
</evidence>
<name>A0A6A5BT92_NAEFO</name>
<dbReference type="VEuPathDB" id="AmoebaDB:NF0096810"/>
<dbReference type="NCBIfam" id="TIGR01351">
    <property type="entry name" value="adk"/>
    <property type="match status" value="1"/>
</dbReference>
<dbReference type="InterPro" id="IPR027417">
    <property type="entry name" value="P-loop_NTPase"/>
</dbReference>
<dbReference type="RefSeq" id="XP_044560852.1">
    <property type="nucleotide sequence ID" value="XM_044708270.1"/>
</dbReference>
<evidence type="ECO:0000256" key="4">
    <source>
        <dbReference type="RuleBase" id="RU003330"/>
    </source>
</evidence>
<dbReference type="Pfam" id="PF05191">
    <property type="entry name" value="ADK_lid"/>
    <property type="match status" value="1"/>
</dbReference>
<dbReference type="NCBIfam" id="NF011100">
    <property type="entry name" value="PRK14527.1"/>
    <property type="match status" value="1"/>
</dbReference>
<dbReference type="InterPro" id="IPR007862">
    <property type="entry name" value="Adenylate_kinase_lid-dom"/>
</dbReference>
<dbReference type="SUPFAM" id="SSF52540">
    <property type="entry name" value="P-loop containing nucleoside triphosphate hydrolases"/>
    <property type="match status" value="1"/>
</dbReference>
<feature type="domain" description="Adenylate kinase active site lid" evidence="5">
    <location>
        <begin position="132"/>
        <end position="167"/>
    </location>
</feature>
<keyword evidence="7" id="KW-1185">Reference proteome</keyword>
<comment type="caution">
    <text evidence="6">The sequence shown here is derived from an EMBL/GenBank/DDBJ whole genome shotgun (WGS) entry which is preliminary data.</text>
</comment>
<dbReference type="GeneID" id="68112032"/>
<sequence length="219" mass="24758">MSEHKNRIVFFGAPGSGKGTQASKLAKEFQACHLSTGDMLRAAVRDQTEMGKRAKAKMDAGELVSDDIVIGIIRDSIDSPSCRYGFILDGFPRTVPQADALDKMLTERSTRVDHVLNLEVQDETVVKRIAGRLTHLKSGRVYNKFFNPPKVDNLDDETGEPLVQRPDDREEVIRNRLKTYHGYADKVLNYYSERGLLRRIDGEQPIDKVNAMVRSFFTK</sequence>
<organism evidence="6 7">
    <name type="scientific">Naegleria fowleri</name>
    <name type="common">Brain eating amoeba</name>
    <dbReference type="NCBI Taxonomy" id="5763"/>
    <lineage>
        <taxon>Eukaryota</taxon>
        <taxon>Discoba</taxon>
        <taxon>Heterolobosea</taxon>
        <taxon>Tetramitia</taxon>
        <taxon>Eutetramitia</taxon>
        <taxon>Vahlkampfiidae</taxon>
        <taxon>Naegleria</taxon>
    </lineage>
</organism>
<gene>
    <name evidence="6" type="ORF">FDP41_004814</name>
</gene>
<evidence type="ECO:0000256" key="2">
    <source>
        <dbReference type="ARBA" id="ARBA00022741"/>
    </source>
</evidence>
<comment type="similarity">
    <text evidence="4">Belongs to the adenylate kinase family.</text>
</comment>
<proteinExistence type="inferred from homology"/>
<dbReference type="FunFam" id="3.40.50.300:FF:000106">
    <property type="entry name" value="Adenylate kinase mitochondrial"/>
    <property type="match status" value="1"/>
</dbReference>
<dbReference type="Pfam" id="PF00406">
    <property type="entry name" value="ADK"/>
    <property type="match status" value="1"/>
</dbReference>
<dbReference type="PANTHER" id="PTHR23359">
    <property type="entry name" value="NUCLEOTIDE KINASE"/>
    <property type="match status" value="1"/>
</dbReference>
<evidence type="ECO:0000313" key="6">
    <source>
        <dbReference type="EMBL" id="KAF0976139.1"/>
    </source>
</evidence>
<reference evidence="6 7" key="1">
    <citation type="journal article" date="2019" name="Sci. Rep.">
        <title>Nanopore sequencing improves the draft genome of the human pathogenic amoeba Naegleria fowleri.</title>
        <authorList>
            <person name="Liechti N."/>
            <person name="Schurch N."/>
            <person name="Bruggmann R."/>
            <person name="Wittwer M."/>
        </authorList>
    </citation>
    <scope>NUCLEOTIDE SEQUENCE [LARGE SCALE GENOMIC DNA]</scope>
    <source>
        <strain evidence="6 7">ATCC 30894</strain>
    </source>
</reference>
<dbReference type="InterPro" id="IPR006259">
    <property type="entry name" value="Adenyl_kin_sub"/>
</dbReference>
<keyword evidence="3 4" id="KW-0418">Kinase</keyword>
<dbReference type="EMBL" id="VFQX01000041">
    <property type="protein sequence ID" value="KAF0976139.1"/>
    <property type="molecule type" value="Genomic_DNA"/>
</dbReference>
<dbReference type="VEuPathDB" id="AmoebaDB:NfTy_085490"/>
<dbReference type="NCBIfam" id="NF001381">
    <property type="entry name" value="PRK00279.1-3"/>
    <property type="match status" value="1"/>
</dbReference>
<dbReference type="InterPro" id="IPR000850">
    <property type="entry name" value="Adenylat/UMP-CMP_kin"/>
</dbReference>
<protein>
    <recommendedName>
        <fullName evidence="5">Adenylate kinase active site lid domain-containing protein</fullName>
    </recommendedName>
</protein>
<dbReference type="NCBIfam" id="NF001380">
    <property type="entry name" value="PRK00279.1-2"/>
    <property type="match status" value="1"/>
</dbReference>
<dbReference type="InterPro" id="IPR033690">
    <property type="entry name" value="Adenylat_kinase_CS"/>
</dbReference>
<keyword evidence="1 4" id="KW-0808">Transferase</keyword>
<dbReference type="Proteomes" id="UP000444721">
    <property type="component" value="Unassembled WGS sequence"/>
</dbReference>
<dbReference type="GO" id="GO:0005524">
    <property type="term" value="F:ATP binding"/>
    <property type="evidence" value="ECO:0007669"/>
    <property type="project" value="InterPro"/>
</dbReference>
<evidence type="ECO:0000259" key="5">
    <source>
        <dbReference type="Pfam" id="PF05191"/>
    </source>
</evidence>
<dbReference type="OrthoDB" id="439792at2759"/>